<dbReference type="Gene3D" id="1.20.1260.10">
    <property type="match status" value="1"/>
</dbReference>
<evidence type="ECO:0000313" key="2">
    <source>
        <dbReference type="EMBL" id="TET62561.1"/>
    </source>
</evidence>
<dbReference type="Proteomes" id="UP000319130">
    <property type="component" value="Unassembled WGS sequence"/>
</dbReference>
<feature type="domain" description="Rubrerythrin diiron-binding" evidence="1">
    <location>
        <begin position="8"/>
        <end position="148"/>
    </location>
</feature>
<proteinExistence type="predicted"/>
<dbReference type="CDD" id="cd01045">
    <property type="entry name" value="Ferritin_like_AB"/>
    <property type="match status" value="1"/>
</dbReference>
<evidence type="ECO:0000313" key="3">
    <source>
        <dbReference type="Proteomes" id="UP000319130"/>
    </source>
</evidence>
<accession>A0A523W6G0</accession>
<dbReference type="PANTHER" id="PTHR33531:SF7">
    <property type="entry name" value="HYPOTHETICAL MEMBRANE PROTEIN, CONSERVED"/>
    <property type="match status" value="1"/>
</dbReference>
<dbReference type="Pfam" id="PF02915">
    <property type="entry name" value="Rubrerythrin"/>
    <property type="match status" value="1"/>
</dbReference>
<sequence>MNNLSKAIKTAIKMEKDGIDFYQKAARKCSHPFGSKMFLSFAEDEKRHLAVLKDILIDLKFSGANQFFEEKPPREKIKTIFQDLKDEIKERITANPDELEALKIGMDMESKSVEFYQGALEKAEDSPLKRFFRRVIEEEKQHYQLLQNTHSYLEDSGDWFLWEERGLLDGG</sequence>
<gene>
    <name evidence="2" type="ORF">E3J48_03985</name>
</gene>
<dbReference type="GO" id="GO:0046872">
    <property type="term" value="F:metal ion binding"/>
    <property type="evidence" value="ECO:0007669"/>
    <property type="project" value="InterPro"/>
</dbReference>
<dbReference type="InterPro" id="IPR009078">
    <property type="entry name" value="Ferritin-like_SF"/>
</dbReference>
<name>A0A523W6G0_UNCAE</name>
<dbReference type="PANTHER" id="PTHR33531">
    <property type="entry name" value="RUBRERYTHRIN SUBFAMILY"/>
    <property type="match status" value="1"/>
</dbReference>
<evidence type="ECO:0000259" key="1">
    <source>
        <dbReference type="Pfam" id="PF02915"/>
    </source>
</evidence>
<comment type="caution">
    <text evidence="2">The sequence shown here is derived from an EMBL/GenBank/DDBJ whole genome shotgun (WGS) entry which is preliminary data.</text>
</comment>
<dbReference type="GO" id="GO:0016491">
    <property type="term" value="F:oxidoreductase activity"/>
    <property type="evidence" value="ECO:0007669"/>
    <property type="project" value="InterPro"/>
</dbReference>
<protein>
    <submittedName>
        <fullName evidence="2">Rubrerythrin</fullName>
    </submittedName>
</protein>
<dbReference type="InterPro" id="IPR003251">
    <property type="entry name" value="Rr_diiron-bd_dom"/>
</dbReference>
<dbReference type="SUPFAM" id="SSF47240">
    <property type="entry name" value="Ferritin-like"/>
    <property type="match status" value="1"/>
</dbReference>
<reference evidence="2 3" key="1">
    <citation type="submission" date="2019-03" db="EMBL/GenBank/DDBJ databases">
        <title>Metabolic potential of uncultured bacteria and archaea associated with petroleum seepage in deep-sea sediments.</title>
        <authorList>
            <person name="Dong X."/>
            <person name="Hubert C."/>
        </authorList>
    </citation>
    <scope>NUCLEOTIDE SEQUENCE [LARGE SCALE GENOMIC DNA]</scope>
    <source>
        <strain evidence="2">E29_bin52</strain>
    </source>
</reference>
<organism evidence="2 3">
    <name type="scientific">Aerophobetes bacterium</name>
    <dbReference type="NCBI Taxonomy" id="2030807"/>
    <lineage>
        <taxon>Bacteria</taxon>
        <taxon>Candidatus Aerophobota</taxon>
    </lineage>
</organism>
<dbReference type="AlphaFoldDB" id="A0A523W6G0"/>
<dbReference type="EMBL" id="SOIZ01000174">
    <property type="protein sequence ID" value="TET62561.1"/>
    <property type="molecule type" value="Genomic_DNA"/>
</dbReference>
<dbReference type="InterPro" id="IPR012347">
    <property type="entry name" value="Ferritin-like"/>
</dbReference>